<keyword evidence="1" id="KW-0689">Ribosomal protein</keyword>
<evidence type="ECO:0000313" key="2">
    <source>
        <dbReference type="Proteomes" id="UP001265550"/>
    </source>
</evidence>
<dbReference type="GO" id="GO:0005840">
    <property type="term" value="C:ribosome"/>
    <property type="evidence" value="ECO:0007669"/>
    <property type="project" value="UniProtKB-KW"/>
</dbReference>
<organism evidence="1 2">
    <name type="scientific">Hydrogenophaga laconesensis</name>
    <dbReference type="NCBI Taxonomy" id="1805971"/>
    <lineage>
        <taxon>Bacteria</taxon>
        <taxon>Pseudomonadati</taxon>
        <taxon>Pseudomonadota</taxon>
        <taxon>Betaproteobacteria</taxon>
        <taxon>Burkholderiales</taxon>
        <taxon>Comamonadaceae</taxon>
        <taxon>Hydrogenophaga</taxon>
    </lineage>
</organism>
<dbReference type="InterPro" id="IPR004027">
    <property type="entry name" value="SEC_C_motif"/>
</dbReference>
<accession>A0ABU1V5R6</accession>
<gene>
    <name evidence="1" type="ORF">J2X09_000522</name>
</gene>
<comment type="caution">
    <text evidence="1">The sequence shown here is derived from an EMBL/GenBank/DDBJ whole genome shotgun (WGS) entry which is preliminary data.</text>
</comment>
<dbReference type="EMBL" id="JAVDWE010000001">
    <property type="protein sequence ID" value="MDR7092799.1"/>
    <property type="molecule type" value="Genomic_DNA"/>
</dbReference>
<reference evidence="1 2" key="1">
    <citation type="submission" date="2023-07" db="EMBL/GenBank/DDBJ databases">
        <title>Sorghum-associated microbial communities from plants grown in Nebraska, USA.</title>
        <authorList>
            <person name="Schachtman D."/>
        </authorList>
    </citation>
    <scope>NUCLEOTIDE SEQUENCE [LARGE SCALE GENOMIC DNA]</scope>
    <source>
        <strain evidence="1 2">BE240</strain>
    </source>
</reference>
<keyword evidence="2" id="KW-1185">Reference proteome</keyword>
<dbReference type="Gene3D" id="3.10.450.50">
    <property type="match status" value="1"/>
</dbReference>
<dbReference type="Pfam" id="PF02810">
    <property type="entry name" value="SEC-C"/>
    <property type="match status" value="1"/>
</dbReference>
<protein>
    <submittedName>
        <fullName evidence="1">Ribosomal protein S17E</fullName>
    </submittedName>
</protein>
<dbReference type="RefSeq" id="WP_204731795.1">
    <property type="nucleotide sequence ID" value="NZ_JAVDWE010000001.1"/>
</dbReference>
<dbReference type="Proteomes" id="UP001265550">
    <property type="component" value="Unassembled WGS sequence"/>
</dbReference>
<proteinExistence type="predicted"/>
<keyword evidence="1" id="KW-0687">Ribonucleoprotein</keyword>
<sequence length="302" mass="33311">MTFALVVANADQIIQVSDRRLTGWDGSVLTEASGKAGHLLCDDASVLYCFTGLATIRGFNTSTWLMEALQAASKKNARFRELIEHFAELATEDFNSNPDVLSAHVKHRRLTVMLCGYTANAHIVSALISNFQDFVNFIDHPFAQPKFTVYCEQSRTPASDNPTMIQAVGAFNAMTDLDERELRVLLERRVSHSAIRAKAAAIVGDISDRHRSGGTVGKRLNTGRIDYLSPFSAHAGYESDIVEQEMPMLDMVDARTGGTGLLIGQIQLSTDVPVVYPVVHRNAPCPCGSGEKYRFCHRAYRQ</sequence>
<evidence type="ECO:0000313" key="1">
    <source>
        <dbReference type="EMBL" id="MDR7092799.1"/>
    </source>
</evidence>
<name>A0ABU1V5R6_9BURK</name>
<dbReference type="SUPFAM" id="SSF103642">
    <property type="entry name" value="Sec-C motif"/>
    <property type="match status" value="1"/>
</dbReference>